<sequence>MLLLDRDCSKRINGASNHKVDDRALQLVAEQLHRCLRRGDLSCRQGRWRIHCGAAAKQKPGKSPLHCGTQRRLGQPSSDDRQRLFEAAKPVARGATAVLCRSLQPGGRDRLVQVQPLQRMLGGPLPPGLGDDPRSKCRGAAS</sequence>
<keyword evidence="4" id="KW-1185">Reference proteome</keyword>
<dbReference type="Pfam" id="PF00990">
    <property type="entry name" value="GGDEF"/>
    <property type="match status" value="1"/>
</dbReference>
<comment type="caution">
    <text evidence="3">The sequence shown here is derived from an EMBL/GenBank/DDBJ whole genome shotgun (WGS) entry which is preliminary data.</text>
</comment>
<dbReference type="AlphaFoldDB" id="A0A848FFA9"/>
<evidence type="ECO:0000259" key="2">
    <source>
        <dbReference type="Pfam" id="PF00990"/>
    </source>
</evidence>
<dbReference type="EMBL" id="JABBFW010000027">
    <property type="protein sequence ID" value="NML18098.1"/>
    <property type="molecule type" value="Genomic_DNA"/>
</dbReference>
<dbReference type="InterPro" id="IPR000160">
    <property type="entry name" value="GGDEF_dom"/>
</dbReference>
<protein>
    <submittedName>
        <fullName evidence="3">Diguanylate cyclase</fullName>
    </submittedName>
</protein>
<reference evidence="3 4" key="1">
    <citation type="submission" date="2020-04" db="EMBL/GenBank/DDBJ databases">
        <title>Azohydromonas sp. isolated from soil.</title>
        <authorList>
            <person name="Dahal R.H."/>
        </authorList>
    </citation>
    <scope>NUCLEOTIDE SEQUENCE [LARGE SCALE GENOMIC DNA]</scope>
    <source>
        <strain evidence="3 4">G-1-1-14</strain>
    </source>
</reference>
<proteinExistence type="predicted"/>
<dbReference type="InterPro" id="IPR043128">
    <property type="entry name" value="Rev_trsase/Diguanyl_cyclase"/>
</dbReference>
<name>A0A848FFA9_9BURK</name>
<accession>A0A848FFA9</accession>
<feature type="region of interest" description="Disordered" evidence="1">
    <location>
        <begin position="57"/>
        <end position="80"/>
    </location>
</feature>
<dbReference type="SUPFAM" id="SSF55073">
    <property type="entry name" value="Nucleotide cyclase"/>
    <property type="match status" value="1"/>
</dbReference>
<evidence type="ECO:0000256" key="1">
    <source>
        <dbReference type="SAM" id="MobiDB-lite"/>
    </source>
</evidence>
<organism evidence="3 4">
    <name type="scientific">Azohydromonas caseinilytica</name>
    <dbReference type="NCBI Taxonomy" id="2728836"/>
    <lineage>
        <taxon>Bacteria</taxon>
        <taxon>Pseudomonadati</taxon>
        <taxon>Pseudomonadota</taxon>
        <taxon>Betaproteobacteria</taxon>
        <taxon>Burkholderiales</taxon>
        <taxon>Sphaerotilaceae</taxon>
        <taxon>Azohydromonas</taxon>
    </lineage>
</organism>
<gene>
    <name evidence="3" type="ORF">HHL10_24300</name>
</gene>
<evidence type="ECO:0000313" key="4">
    <source>
        <dbReference type="Proteomes" id="UP000574067"/>
    </source>
</evidence>
<evidence type="ECO:0000313" key="3">
    <source>
        <dbReference type="EMBL" id="NML18098.1"/>
    </source>
</evidence>
<feature type="region of interest" description="Disordered" evidence="1">
    <location>
        <begin position="121"/>
        <end position="142"/>
    </location>
</feature>
<dbReference type="Gene3D" id="3.30.70.270">
    <property type="match status" value="1"/>
</dbReference>
<dbReference type="InterPro" id="IPR029787">
    <property type="entry name" value="Nucleotide_cyclase"/>
</dbReference>
<feature type="domain" description="GGDEF" evidence="2">
    <location>
        <begin position="2"/>
        <end position="46"/>
    </location>
</feature>
<dbReference type="Proteomes" id="UP000574067">
    <property type="component" value="Unassembled WGS sequence"/>
</dbReference>